<evidence type="ECO:0000313" key="6">
    <source>
        <dbReference type="Proteomes" id="UP000651208"/>
    </source>
</evidence>
<sequence>MEVRPHDLVWVNDPQAIVIESELPEWLNQIDYHQLPMVVRREQLPRQFVPVGIRGRQRAERLAVKIKLRNIIQVVTPESLINHVAIGQLPSHFRDSLQALRDYLSGWQWGITGSCGYQIASGIVSLSTKSDLDLLIRCPIYTDYKQLVAINQFAQHQPCRIDIQIQTPYGGFVLNEWIREQRVLLRTATGPILTHNPWCIGKEY</sequence>
<keyword evidence="1" id="KW-0808">Transferase</keyword>
<organism evidence="5 6">
    <name type="scientific">Frischella japonica</name>
    <dbReference type="NCBI Taxonomy" id="2741544"/>
    <lineage>
        <taxon>Bacteria</taxon>
        <taxon>Pseudomonadati</taxon>
        <taxon>Pseudomonadota</taxon>
        <taxon>Gammaproteobacteria</taxon>
        <taxon>Orbales</taxon>
        <taxon>Orbaceae</taxon>
        <taxon>Frischella</taxon>
    </lineage>
</organism>
<reference evidence="5 6" key="1">
    <citation type="submission" date="2020-06" db="EMBL/GenBank/DDBJ databases">
        <title>Frischella cerana isolated from Apis cerana gut homogenate.</title>
        <authorList>
            <person name="Wolter L.A."/>
            <person name="Suenami S."/>
            <person name="Miyazaki R."/>
        </authorList>
    </citation>
    <scope>NUCLEOTIDE SEQUENCE [LARGE SCALE GENOMIC DNA]</scope>
    <source>
        <strain evidence="5 6">Ac13</strain>
    </source>
</reference>
<evidence type="ECO:0000259" key="4">
    <source>
        <dbReference type="Pfam" id="PF20866"/>
    </source>
</evidence>
<gene>
    <name evidence="5" type="ORF">FcAc13_04580</name>
</gene>
<dbReference type="InterPro" id="IPR017557">
    <property type="entry name" value="Holo-ACP_synthase"/>
</dbReference>
<dbReference type="RefSeq" id="WP_187755025.1">
    <property type="nucleotide sequence ID" value="NZ_JABURY010000010.1"/>
</dbReference>
<keyword evidence="6" id="KW-1185">Reference proteome</keyword>
<accession>A0ABR7QWI1</accession>
<protein>
    <submittedName>
        <fullName evidence="5">Malonate decarboxylase holo-ACP synthase</fullName>
    </submittedName>
</protein>
<evidence type="ECO:0000313" key="5">
    <source>
        <dbReference type="EMBL" id="MBC9130582.1"/>
    </source>
</evidence>
<dbReference type="NCBIfam" id="TIGR03135">
    <property type="entry name" value="malonate_mdcG"/>
    <property type="match status" value="1"/>
</dbReference>
<dbReference type="InterPro" id="IPR049180">
    <property type="entry name" value="MdcG_C"/>
</dbReference>
<evidence type="ECO:0000256" key="2">
    <source>
        <dbReference type="ARBA" id="ARBA00022695"/>
    </source>
</evidence>
<keyword evidence="2" id="KW-0548">Nucleotidyltransferase</keyword>
<dbReference type="Pfam" id="PF20866">
    <property type="entry name" value="MdcG_N"/>
    <property type="match status" value="1"/>
</dbReference>
<feature type="domain" description="Phosphoribosyl-dephospho-CoA transferase MdcG C-terminal" evidence="3">
    <location>
        <begin position="88"/>
        <end position="197"/>
    </location>
</feature>
<proteinExistence type="predicted"/>
<dbReference type="NCBIfam" id="NF002332">
    <property type="entry name" value="PRK01293.1"/>
    <property type="match status" value="1"/>
</dbReference>
<dbReference type="Pfam" id="PF10620">
    <property type="entry name" value="MdcG"/>
    <property type="match status" value="1"/>
</dbReference>
<comment type="caution">
    <text evidence="5">The sequence shown here is derived from an EMBL/GenBank/DDBJ whole genome shotgun (WGS) entry which is preliminary data.</text>
</comment>
<feature type="domain" description="Phosphoribosyl-dephospho-CoA transferase MdcG N-terminal" evidence="4">
    <location>
        <begin position="4"/>
        <end position="77"/>
    </location>
</feature>
<dbReference type="EMBL" id="JABURY010000010">
    <property type="protein sequence ID" value="MBC9130582.1"/>
    <property type="molecule type" value="Genomic_DNA"/>
</dbReference>
<dbReference type="Proteomes" id="UP000651208">
    <property type="component" value="Unassembled WGS sequence"/>
</dbReference>
<name>A0ABR7QWI1_9GAMM</name>
<evidence type="ECO:0000256" key="1">
    <source>
        <dbReference type="ARBA" id="ARBA00022679"/>
    </source>
</evidence>
<dbReference type="InterPro" id="IPR048903">
    <property type="entry name" value="MdcG_N"/>
</dbReference>
<evidence type="ECO:0000259" key="3">
    <source>
        <dbReference type="Pfam" id="PF10620"/>
    </source>
</evidence>